<dbReference type="PANTHER" id="PTHR23058:SF0">
    <property type="entry name" value="PEROXISOMAL MEMBRANE PROTEIN PEX14"/>
    <property type="match status" value="1"/>
</dbReference>
<feature type="domain" description="Protein kinase" evidence="24">
    <location>
        <begin position="58"/>
        <end position="325"/>
    </location>
</feature>
<keyword evidence="10" id="KW-0418">Kinase</keyword>
<keyword evidence="11" id="KW-0067">ATP-binding</keyword>
<keyword evidence="16" id="KW-0576">Peroxisome</keyword>
<dbReference type="FunFam" id="3.30.200.20:FF:000060">
    <property type="entry name" value="Serine/threonine-protein kinase isoform 1"/>
    <property type="match status" value="1"/>
</dbReference>
<gene>
    <name evidence="25" type="ORF">Nepgr_023321</name>
</gene>
<evidence type="ECO:0000256" key="19">
    <source>
        <dbReference type="ARBA" id="ARBA00047899"/>
    </source>
</evidence>
<keyword evidence="8" id="KW-0812">Transmembrane</keyword>
<dbReference type="InterPro" id="IPR054154">
    <property type="entry name" value="PEX14-like_M_plants"/>
</dbReference>
<evidence type="ECO:0000256" key="2">
    <source>
        <dbReference type="ARBA" id="ARBA00005443"/>
    </source>
</evidence>
<feature type="region of interest" description="Disordered" evidence="23">
    <location>
        <begin position="713"/>
        <end position="732"/>
    </location>
</feature>
<dbReference type="GO" id="GO:0005102">
    <property type="term" value="F:signaling receptor binding"/>
    <property type="evidence" value="ECO:0007669"/>
    <property type="project" value="TreeGrafter"/>
</dbReference>
<dbReference type="CDD" id="cd13999">
    <property type="entry name" value="STKc_MAP3K-like"/>
    <property type="match status" value="1"/>
</dbReference>
<feature type="compositionally biased region" description="Low complexity" evidence="23">
    <location>
        <begin position="543"/>
        <end position="552"/>
    </location>
</feature>
<dbReference type="PANTHER" id="PTHR23058">
    <property type="entry name" value="PEROXISOMAL MEMBRANE PROTEIN PEX14"/>
    <property type="match status" value="1"/>
</dbReference>
<evidence type="ECO:0000256" key="7">
    <source>
        <dbReference type="ARBA" id="ARBA00022679"/>
    </source>
</evidence>
<dbReference type="InterPro" id="IPR036388">
    <property type="entry name" value="WH-like_DNA-bd_sf"/>
</dbReference>
<dbReference type="Gene3D" id="1.10.510.10">
    <property type="entry name" value="Transferase(Phosphotransferase) domain 1"/>
    <property type="match status" value="1"/>
</dbReference>
<comment type="catalytic activity">
    <reaction evidence="19">
        <text>L-threonyl-[protein] + ATP = O-phospho-L-threonyl-[protein] + ADP + H(+)</text>
        <dbReference type="Rhea" id="RHEA:46608"/>
        <dbReference type="Rhea" id="RHEA-COMP:11060"/>
        <dbReference type="Rhea" id="RHEA-COMP:11605"/>
        <dbReference type="ChEBI" id="CHEBI:15378"/>
        <dbReference type="ChEBI" id="CHEBI:30013"/>
        <dbReference type="ChEBI" id="CHEBI:30616"/>
        <dbReference type="ChEBI" id="CHEBI:61977"/>
        <dbReference type="ChEBI" id="CHEBI:456216"/>
        <dbReference type="EC" id="2.7.11.1"/>
    </reaction>
</comment>
<keyword evidence="9" id="KW-0547">Nucleotide-binding</keyword>
<comment type="catalytic activity">
    <reaction evidence="20">
        <text>L-seryl-[protein] + ATP = O-phospho-L-seryl-[protein] + ADP + H(+)</text>
        <dbReference type="Rhea" id="RHEA:17989"/>
        <dbReference type="Rhea" id="RHEA-COMP:9863"/>
        <dbReference type="Rhea" id="RHEA-COMP:11604"/>
        <dbReference type="ChEBI" id="CHEBI:15378"/>
        <dbReference type="ChEBI" id="CHEBI:29999"/>
        <dbReference type="ChEBI" id="CHEBI:30616"/>
        <dbReference type="ChEBI" id="CHEBI:83421"/>
        <dbReference type="ChEBI" id="CHEBI:456216"/>
        <dbReference type="EC" id="2.7.11.1"/>
    </reaction>
</comment>
<keyword evidence="15" id="KW-0472">Membrane</keyword>
<comment type="similarity">
    <text evidence="3">Belongs to the protein kinase superfamily. TKL Ser/Thr protein kinase family. RAF subfamily.</text>
</comment>
<comment type="subunit">
    <text evidence="22">Interacts with PEX13; forming the PEX13-PEX14 docking complex. Interacts with PEX5 (via WxxxF/Y motifs).</text>
</comment>
<evidence type="ECO:0000256" key="8">
    <source>
        <dbReference type="ARBA" id="ARBA00022692"/>
    </source>
</evidence>
<evidence type="ECO:0000256" key="22">
    <source>
        <dbReference type="ARBA" id="ARBA00064754"/>
    </source>
</evidence>
<evidence type="ECO:0000256" key="4">
    <source>
        <dbReference type="ARBA" id="ARBA00012513"/>
    </source>
</evidence>
<comment type="similarity">
    <text evidence="2">Belongs to the peroxin-14 family.</text>
</comment>
<dbReference type="GO" id="GO:0005524">
    <property type="term" value="F:ATP binding"/>
    <property type="evidence" value="ECO:0007669"/>
    <property type="project" value="UniProtKB-KW"/>
</dbReference>
<dbReference type="PROSITE" id="PS00108">
    <property type="entry name" value="PROTEIN_KINASE_ST"/>
    <property type="match status" value="1"/>
</dbReference>
<dbReference type="Gene3D" id="1.10.10.10">
    <property type="entry name" value="Winged helix-like DNA-binding domain superfamily/Winged helix DNA-binding domain"/>
    <property type="match status" value="1"/>
</dbReference>
<dbReference type="InterPro" id="IPR001245">
    <property type="entry name" value="Ser-Thr/Tyr_kinase_cat_dom"/>
</dbReference>
<reference evidence="25" key="1">
    <citation type="submission" date="2023-05" db="EMBL/GenBank/DDBJ databases">
        <title>Nepenthes gracilis genome sequencing.</title>
        <authorList>
            <person name="Fukushima K."/>
        </authorList>
    </citation>
    <scope>NUCLEOTIDE SEQUENCE</scope>
    <source>
        <strain evidence="25">SING2019-196</strain>
    </source>
</reference>
<proteinExistence type="inferred from homology"/>
<feature type="region of interest" description="Disordered" evidence="23">
    <location>
        <begin position="505"/>
        <end position="552"/>
    </location>
</feature>
<evidence type="ECO:0000256" key="13">
    <source>
        <dbReference type="ARBA" id="ARBA00022989"/>
    </source>
</evidence>
<sequence length="943" mass="103875">MKNFHCFRPSSRNNRKFGRRLSLGEYKRAASWSKYLVSSGGEIKGEGEEEWSADMSQLFIGNKFAAGRHSRIYRGIYKEKDVAIKLVSLPEEDANLAATLEGQFTSEVALLFRLKHPNIITFIAACKKSPVFCIITEYMAGGSLRKYLHQQEPHSVPLNLALKLSLEIAHGMQYLHSQGILHRDLKSENLLLTEDMIVKVADFGISCLESQCGSAKLFIGTYRWMAPEMIKEKHHTKKVDVYSFGIVLWELLTALTPFDNMTPEQAAFAVCQKNARPPLPSNCPAALSHLINRCWSSNPDKRPHFDEIVSILECYAEALERDPEFLSSLNPSRDHHSLFRCLPKCVAALKPALPNPHGSFRREEDNRSAAAGSLCPPLSGLVWASASIDEGRAAQATNFHHYSFIIFCQYMATQSPPPNPSDEKPPSPVKELAQAAADNGQAKEEADNGMSSKSVFVNSQPIREEQVQNAVNFLSHPKVKGSPVIHRRNFLERKGLTKEEIDEAFRRVPDPSPDFTSVQTTSTNQDGQLKPSANIQHPPPIQAPQSAAASPSGVMSTVTRRFHWSHAFLAIGLLAASSAGTAVVFKNAILPRLKSWIRKVVSDQEDDLDTRNTLEPSLAEEAAAAAKAAAAAAADVAKASQEMLITKNEEKKCFEEFMNLLDVQVQEIKSMRNAVQKLEGQNSTGRNSQVEGEYLNGSFTRSKQSLDAKAEFDLRSVKSSSSAPSAEPPHPKSYMEIMAMVQRGEKPPNIREINDLPPNPSQPISNPSFAPRPKPWEGGLLPRGTSFAPPPPPITSESSSFTVQDNGVTHMLNGNTSAPWLQQKNVRITEIESGDDFWPPSSGGSSFDQPPLRKWVPPQPPPVALPEAAAAIRQPKPLMLPRDRVVDNVARPMEEVDELERITKVSESGSQPETITPEAGSRFEMNGRGPENSSGKVEDQVAG</sequence>
<dbReference type="Gene3D" id="3.30.200.20">
    <property type="entry name" value="Phosphorylase Kinase, domain 1"/>
    <property type="match status" value="1"/>
</dbReference>
<dbReference type="InterPro" id="IPR025655">
    <property type="entry name" value="PEX14"/>
</dbReference>
<evidence type="ECO:0000256" key="16">
    <source>
        <dbReference type="ARBA" id="ARBA00023140"/>
    </source>
</evidence>
<dbReference type="SUPFAM" id="SSF56112">
    <property type="entry name" value="Protein kinase-like (PK-like)"/>
    <property type="match status" value="1"/>
</dbReference>
<evidence type="ECO:0000256" key="17">
    <source>
        <dbReference type="ARBA" id="ARBA00029502"/>
    </source>
</evidence>
<feature type="region of interest" description="Disordered" evidence="23">
    <location>
        <begin position="748"/>
        <end position="767"/>
    </location>
</feature>
<evidence type="ECO:0000256" key="12">
    <source>
        <dbReference type="ARBA" id="ARBA00022927"/>
    </source>
</evidence>
<keyword evidence="12" id="KW-0653">Protein transport</keyword>
<accession>A0AAD3XYX7</accession>
<dbReference type="GO" id="GO:1990429">
    <property type="term" value="C:peroxisomal importomer complex"/>
    <property type="evidence" value="ECO:0007669"/>
    <property type="project" value="TreeGrafter"/>
</dbReference>
<evidence type="ECO:0000256" key="10">
    <source>
        <dbReference type="ARBA" id="ARBA00022777"/>
    </source>
</evidence>
<evidence type="ECO:0000259" key="24">
    <source>
        <dbReference type="PROSITE" id="PS50011"/>
    </source>
</evidence>
<evidence type="ECO:0000256" key="15">
    <source>
        <dbReference type="ARBA" id="ARBA00023136"/>
    </source>
</evidence>
<evidence type="ECO:0000256" key="23">
    <source>
        <dbReference type="SAM" id="MobiDB-lite"/>
    </source>
</evidence>
<dbReference type="InterPro" id="IPR040554">
    <property type="entry name" value="KPWE_PEX14_dom"/>
</dbReference>
<evidence type="ECO:0000313" key="26">
    <source>
        <dbReference type="Proteomes" id="UP001279734"/>
    </source>
</evidence>
<dbReference type="Proteomes" id="UP001279734">
    <property type="component" value="Unassembled WGS sequence"/>
</dbReference>
<dbReference type="GO" id="GO:0016560">
    <property type="term" value="P:protein import into peroxisome matrix, docking"/>
    <property type="evidence" value="ECO:0007669"/>
    <property type="project" value="InterPro"/>
</dbReference>
<dbReference type="PRINTS" id="PR00109">
    <property type="entry name" value="TYRKINASE"/>
</dbReference>
<evidence type="ECO:0000256" key="3">
    <source>
        <dbReference type="ARBA" id="ARBA00010507"/>
    </source>
</evidence>
<evidence type="ECO:0000256" key="21">
    <source>
        <dbReference type="ARBA" id="ARBA00053920"/>
    </source>
</evidence>
<evidence type="ECO:0000256" key="18">
    <source>
        <dbReference type="ARBA" id="ARBA00029691"/>
    </source>
</evidence>
<feature type="region of interest" description="Disordered" evidence="23">
    <location>
        <begin position="834"/>
        <end position="861"/>
    </location>
</feature>
<evidence type="ECO:0000256" key="11">
    <source>
        <dbReference type="ARBA" id="ARBA00022840"/>
    </source>
</evidence>
<dbReference type="SMART" id="SM00220">
    <property type="entry name" value="S_TKc"/>
    <property type="match status" value="1"/>
</dbReference>
<comment type="caution">
    <text evidence="25">The sequence shown here is derived from an EMBL/GenBank/DDBJ whole genome shotgun (WGS) entry which is preliminary data.</text>
</comment>
<feature type="compositionally biased region" description="Polar residues" evidence="23">
    <location>
        <begin position="514"/>
        <end position="527"/>
    </location>
</feature>
<evidence type="ECO:0000256" key="5">
    <source>
        <dbReference type="ARBA" id="ARBA00022448"/>
    </source>
</evidence>
<feature type="region of interest" description="Disordered" evidence="23">
    <location>
        <begin position="897"/>
        <end position="943"/>
    </location>
</feature>
<dbReference type="InterPro" id="IPR006785">
    <property type="entry name" value="Pex14_N"/>
</dbReference>
<dbReference type="InterPro" id="IPR011009">
    <property type="entry name" value="Kinase-like_dom_sf"/>
</dbReference>
<dbReference type="AlphaFoldDB" id="A0AAD3XYX7"/>
<evidence type="ECO:0000256" key="20">
    <source>
        <dbReference type="ARBA" id="ARBA00048679"/>
    </source>
</evidence>
<dbReference type="FunFam" id="1.10.10.10:FF:000217">
    <property type="entry name" value="Peroxisomal membrane protein PEX14"/>
    <property type="match status" value="1"/>
</dbReference>
<dbReference type="InterPro" id="IPR000719">
    <property type="entry name" value="Prot_kinase_dom"/>
</dbReference>
<protein>
    <recommendedName>
        <fullName evidence="17">Peroxisomal membrane protein PEX14</fullName>
        <ecNumber evidence="4">2.7.11.1</ecNumber>
    </recommendedName>
    <alternativeName>
        <fullName evidence="18">Peroxin-14</fullName>
    </alternativeName>
</protein>
<keyword evidence="7" id="KW-0808">Transferase</keyword>
<keyword evidence="26" id="KW-1185">Reference proteome</keyword>
<evidence type="ECO:0000313" key="25">
    <source>
        <dbReference type="EMBL" id="GMH21479.1"/>
    </source>
</evidence>
<organism evidence="25 26">
    <name type="scientific">Nepenthes gracilis</name>
    <name type="common">Slender pitcher plant</name>
    <dbReference type="NCBI Taxonomy" id="150966"/>
    <lineage>
        <taxon>Eukaryota</taxon>
        <taxon>Viridiplantae</taxon>
        <taxon>Streptophyta</taxon>
        <taxon>Embryophyta</taxon>
        <taxon>Tracheophyta</taxon>
        <taxon>Spermatophyta</taxon>
        <taxon>Magnoliopsida</taxon>
        <taxon>eudicotyledons</taxon>
        <taxon>Gunneridae</taxon>
        <taxon>Pentapetalae</taxon>
        <taxon>Caryophyllales</taxon>
        <taxon>Nepenthaceae</taxon>
        <taxon>Nepenthes</taxon>
    </lineage>
</organism>
<keyword evidence="14" id="KW-0811">Translocation</keyword>
<keyword evidence="13" id="KW-1133">Transmembrane helix</keyword>
<dbReference type="Pfam" id="PF04695">
    <property type="entry name" value="Pex14_N"/>
    <property type="match status" value="1"/>
</dbReference>
<dbReference type="GO" id="GO:0004674">
    <property type="term" value="F:protein serine/threonine kinase activity"/>
    <property type="evidence" value="ECO:0007669"/>
    <property type="project" value="UniProtKB-KW"/>
</dbReference>
<dbReference type="EMBL" id="BSYO01000023">
    <property type="protein sequence ID" value="GMH21479.1"/>
    <property type="molecule type" value="Genomic_DNA"/>
</dbReference>
<dbReference type="Pfam" id="PF23020">
    <property type="entry name" value="PEX14-like_2nd"/>
    <property type="match status" value="1"/>
</dbReference>
<keyword evidence="5" id="KW-0813">Transport</keyword>
<evidence type="ECO:0000256" key="14">
    <source>
        <dbReference type="ARBA" id="ARBA00023010"/>
    </source>
</evidence>
<evidence type="ECO:0000256" key="1">
    <source>
        <dbReference type="ARBA" id="ARBA00004549"/>
    </source>
</evidence>
<dbReference type="EC" id="2.7.11.1" evidence="4"/>
<dbReference type="Pfam" id="PF07714">
    <property type="entry name" value="PK_Tyr_Ser-Thr"/>
    <property type="match status" value="1"/>
</dbReference>
<comment type="function">
    <text evidence="21">Component of the PEX13-PEX14 docking complex, a translocon channel that specifically mediates the import of peroxisomal cargo proteins bound to PEX5 receptor. The PEX13-PEX14 docking complex forms a large import pore which can be opened to a diameter of about 9 nm. Mechanistically, PEX5 receptor along with cargo proteins associates with the PEX14 subunit of the PEX13-PEX14 docking complex in the cytosol, leading to the insertion of the receptor into the organelle membrane with the concomitant translocation of the cargo into the peroxisome matrix.</text>
</comment>
<feature type="region of interest" description="Disordered" evidence="23">
    <location>
        <begin position="415"/>
        <end position="451"/>
    </location>
</feature>
<keyword evidence="6" id="KW-0723">Serine/threonine-protein kinase</keyword>
<comment type="subcellular location">
    <subcellularLocation>
        <location evidence="1">Peroxisome membrane</location>
        <topology evidence="1">Single-pass membrane protein</topology>
    </subcellularLocation>
</comment>
<dbReference type="GO" id="GO:0005778">
    <property type="term" value="C:peroxisomal membrane"/>
    <property type="evidence" value="ECO:0007669"/>
    <property type="project" value="UniProtKB-SubCell"/>
</dbReference>
<evidence type="ECO:0000256" key="9">
    <source>
        <dbReference type="ARBA" id="ARBA00022741"/>
    </source>
</evidence>
<dbReference type="PROSITE" id="PS50011">
    <property type="entry name" value="PROTEIN_KINASE_DOM"/>
    <property type="match status" value="1"/>
</dbReference>
<dbReference type="Pfam" id="PF17733">
    <property type="entry name" value="KPWE_dom"/>
    <property type="match status" value="1"/>
</dbReference>
<dbReference type="InterPro" id="IPR008271">
    <property type="entry name" value="Ser/Thr_kinase_AS"/>
</dbReference>
<name>A0AAD3XYX7_NEPGR</name>
<feature type="compositionally biased region" description="Polar residues" evidence="23">
    <location>
        <begin position="905"/>
        <end position="914"/>
    </location>
</feature>
<evidence type="ECO:0000256" key="6">
    <source>
        <dbReference type="ARBA" id="ARBA00022527"/>
    </source>
</evidence>